<name>L0DFZ5_SINAD</name>
<organism evidence="1 2">
    <name type="scientific">Singulisphaera acidiphila (strain ATCC BAA-1392 / DSM 18658 / VKM B-2454 / MOB10)</name>
    <dbReference type="NCBI Taxonomy" id="886293"/>
    <lineage>
        <taxon>Bacteria</taxon>
        <taxon>Pseudomonadati</taxon>
        <taxon>Planctomycetota</taxon>
        <taxon>Planctomycetia</taxon>
        <taxon>Isosphaerales</taxon>
        <taxon>Isosphaeraceae</taxon>
        <taxon>Singulisphaera</taxon>
    </lineage>
</organism>
<dbReference type="EMBL" id="CP003364">
    <property type="protein sequence ID" value="AGA28294.1"/>
    <property type="molecule type" value="Genomic_DNA"/>
</dbReference>
<protein>
    <submittedName>
        <fullName evidence="1">Uncharacterized protein</fullName>
    </submittedName>
</protein>
<dbReference type="KEGG" id="saci:Sinac_4079"/>
<accession>L0DFZ5</accession>
<keyword evidence="2" id="KW-1185">Reference proteome</keyword>
<evidence type="ECO:0000313" key="2">
    <source>
        <dbReference type="Proteomes" id="UP000010798"/>
    </source>
</evidence>
<sequence length="91" mass="9846">MNYGPEEHPPLHRRGDIVELDGLLGVIVAVPGEIVETTLGTDRVPETHVALWFGDSGGKRISEGGIGGQVPEIWTVPIELCLRASKPLCRH</sequence>
<dbReference type="OrthoDB" id="5355061at2"/>
<dbReference type="HOGENOM" id="CLU_2425316_0_0_0"/>
<dbReference type="AlphaFoldDB" id="L0DFZ5"/>
<dbReference type="Proteomes" id="UP000010798">
    <property type="component" value="Chromosome"/>
</dbReference>
<proteinExistence type="predicted"/>
<gene>
    <name evidence="1" type="ordered locus">Sinac_4079</name>
</gene>
<evidence type="ECO:0000313" key="1">
    <source>
        <dbReference type="EMBL" id="AGA28294.1"/>
    </source>
</evidence>
<reference evidence="1 2" key="1">
    <citation type="submission" date="2012-02" db="EMBL/GenBank/DDBJ databases">
        <title>Complete sequence of chromosome of Singulisphaera acidiphila DSM 18658.</title>
        <authorList>
            <consortium name="US DOE Joint Genome Institute (JGI-PGF)"/>
            <person name="Lucas S."/>
            <person name="Copeland A."/>
            <person name="Lapidus A."/>
            <person name="Glavina del Rio T."/>
            <person name="Dalin E."/>
            <person name="Tice H."/>
            <person name="Bruce D."/>
            <person name="Goodwin L."/>
            <person name="Pitluck S."/>
            <person name="Peters L."/>
            <person name="Ovchinnikova G."/>
            <person name="Chertkov O."/>
            <person name="Kyrpides N."/>
            <person name="Mavromatis K."/>
            <person name="Ivanova N."/>
            <person name="Brettin T."/>
            <person name="Detter J.C."/>
            <person name="Han C."/>
            <person name="Larimer F."/>
            <person name="Land M."/>
            <person name="Hauser L."/>
            <person name="Markowitz V."/>
            <person name="Cheng J.-F."/>
            <person name="Hugenholtz P."/>
            <person name="Woyke T."/>
            <person name="Wu D."/>
            <person name="Tindall B."/>
            <person name="Pomrenke H."/>
            <person name="Brambilla E."/>
            <person name="Klenk H.-P."/>
            <person name="Eisen J.A."/>
        </authorList>
    </citation>
    <scope>NUCLEOTIDE SEQUENCE [LARGE SCALE GENOMIC DNA]</scope>
    <source>
        <strain evidence="2">ATCC BAA-1392 / DSM 18658 / VKM B-2454 / MOB10</strain>
    </source>
</reference>
<dbReference type="STRING" id="886293.Sinac_4079"/>